<dbReference type="STRING" id="56110.Oscil6304_3463"/>
<dbReference type="InParanoid" id="K9TLJ8"/>
<dbReference type="HOGENOM" id="CLU_096132_0_0_3"/>
<keyword evidence="2" id="KW-0966">Cell projection</keyword>
<keyword evidence="2" id="KW-0282">Flagellum</keyword>
<dbReference type="KEGG" id="oac:Oscil6304_3463"/>
<evidence type="ECO:0000256" key="1">
    <source>
        <dbReference type="SAM" id="Phobius"/>
    </source>
</evidence>
<evidence type="ECO:0000313" key="2">
    <source>
        <dbReference type="EMBL" id="AFY83031.1"/>
    </source>
</evidence>
<gene>
    <name evidence="2" type="ORF">Oscil6304_3463</name>
</gene>
<feature type="transmembrane region" description="Helical" evidence="1">
    <location>
        <begin position="21"/>
        <end position="41"/>
    </location>
</feature>
<dbReference type="InterPro" id="IPR036737">
    <property type="entry name" value="OmpA-like_sf"/>
</dbReference>
<dbReference type="PATRIC" id="fig|56110.3.peg.4153"/>
<dbReference type="EMBL" id="CP003607">
    <property type="protein sequence ID" value="AFY83031.1"/>
    <property type="molecule type" value="Genomic_DNA"/>
</dbReference>
<proteinExistence type="predicted"/>
<organism evidence="2 3">
    <name type="scientific">Oscillatoria acuminata PCC 6304</name>
    <dbReference type="NCBI Taxonomy" id="56110"/>
    <lineage>
        <taxon>Bacteria</taxon>
        <taxon>Bacillati</taxon>
        <taxon>Cyanobacteriota</taxon>
        <taxon>Cyanophyceae</taxon>
        <taxon>Oscillatoriophycideae</taxon>
        <taxon>Oscillatoriales</taxon>
        <taxon>Oscillatoriaceae</taxon>
        <taxon>Oscillatoria</taxon>
    </lineage>
</organism>
<accession>K9TLJ8</accession>
<keyword evidence="1" id="KW-0812">Transmembrane</keyword>
<keyword evidence="1" id="KW-1133">Transmembrane helix</keyword>
<reference evidence="2 3" key="1">
    <citation type="submission" date="2012-06" db="EMBL/GenBank/DDBJ databases">
        <title>Finished chromosome of genome of Oscillatoria acuminata PCC 6304.</title>
        <authorList>
            <consortium name="US DOE Joint Genome Institute"/>
            <person name="Gugger M."/>
            <person name="Coursin T."/>
            <person name="Rippka R."/>
            <person name="Tandeau De Marsac N."/>
            <person name="Huntemann M."/>
            <person name="Wei C.-L."/>
            <person name="Han J."/>
            <person name="Detter J.C."/>
            <person name="Han C."/>
            <person name="Tapia R."/>
            <person name="Davenport K."/>
            <person name="Daligault H."/>
            <person name="Erkkila T."/>
            <person name="Gu W."/>
            <person name="Munk A.C.C."/>
            <person name="Teshima H."/>
            <person name="Xu Y."/>
            <person name="Chain P."/>
            <person name="Chen A."/>
            <person name="Krypides N."/>
            <person name="Mavromatis K."/>
            <person name="Markowitz V."/>
            <person name="Szeto E."/>
            <person name="Ivanova N."/>
            <person name="Mikhailova N."/>
            <person name="Ovchinnikova G."/>
            <person name="Pagani I."/>
            <person name="Pati A."/>
            <person name="Goodwin L."/>
            <person name="Peters L."/>
            <person name="Pitluck S."/>
            <person name="Woyke T."/>
            <person name="Kerfeld C."/>
        </authorList>
    </citation>
    <scope>NUCLEOTIDE SEQUENCE [LARGE SCALE GENOMIC DNA]</scope>
    <source>
        <strain evidence="2 3">PCC 6304</strain>
    </source>
</reference>
<dbReference type="Proteomes" id="UP000010367">
    <property type="component" value="Chromosome"/>
</dbReference>
<keyword evidence="1" id="KW-0472">Membrane</keyword>
<dbReference type="SUPFAM" id="SSF103088">
    <property type="entry name" value="OmpA-like"/>
    <property type="match status" value="1"/>
</dbReference>
<keyword evidence="3" id="KW-1185">Reference proteome</keyword>
<evidence type="ECO:0000313" key="3">
    <source>
        <dbReference type="Proteomes" id="UP000010367"/>
    </source>
</evidence>
<protein>
    <submittedName>
        <fullName evidence="2">Flagellar motor protein</fullName>
    </submittedName>
</protein>
<dbReference type="AlphaFoldDB" id="K9TLJ8"/>
<dbReference type="Gene3D" id="3.30.1330.60">
    <property type="entry name" value="OmpA-like domain"/>
    <property type="match status" value="1"/>
</dbReference>
<dbReference type="eggNOG" id="COG1360">
    <property type="taxonomic scope" value="Bacteria"/>
</dbReference>
<sequence length="274" mass="30012">MRFIRSRRHEMPPEFDIWPAFTDLMSNAFMILSFLLLLAIIKPLVSISTMRETEEALRQQLLRTQIDLTSAQNRATLAESQVAPLVAQNQALAAQTQTLQGQLQQEMATPKAPPIIVIRDTGAYQFSSGSAQLPDALQTYVRNQLVPQIEANAAAYNINVIEIIGHTDGQPNNAGSSNLDRSLPQVAAGTTPVNQLVPGSNADLGLMRALAVVQILQTIQGTEGKLQGLQFRPYSAAQLVSPTGNFGNVNPNPDESRRRIEIRFTRLGEETSVQ</sequence>
<dbReference type="RefSeq" id="WP_015149661.1">
    <property type="nucleotide sequence ID" value="NC_019693.1"/>
</dbReference>
<name>K9TLJ8_9CYAN</name>
<keyword evidence="2" id="KW-0969">Cilium</keyword>